<proteinExistence type="predicted"/>
<dbReference type="Proteomes" id="UP001275436">
    <property type="component" value="Unassembled WGS sequence"/>
</dbReference>
<reference evidence="1 2" key="1">
    <citation type="submission" date="2023-02" db="EMBL/GenBank/DDBJ databases">
        <title>Oceanobacillus kimchii IFOP_LL358 isolated form Alexandrium catenella lab strain.</title>
        <authorList>
            <person name="Gajardo G."/>
            <person name="Ueki S."/>
            <person name="Maruyama F."/>
        </authorList>
    </citation>
    <scope>NUCLEOTIDE SEQUENCE [LARGE SCALE GENOMIC DNA]</scope>
    <source>
        <strain evidence="1 2">IFOP_LL358</strain>
    </source>
</reference>
<sequence>MKHKKNISNIYRIDDSGFYCKPYTSRVYSHVFEFIDIEILDLYTVNQSIPETCLHLPAYNDIKWSGCFCFLDEYNKKITSKNGALAMRNGEKINLALIPINTTIWVRNCSHLGKDNPFYNKFTYNLTHEGKVYTYWNQNQFDSFRWVRMSVNLALERTRLWKENNKNNPLPEWLTEFYLMESQLHKLIPPSFDKRVNLYVNNLLRKIVE</sequence>
<organism evidence="1 2">
    <name type="scientific">Oceanobacillus kimchii</name>
    <dbReference type="NCBI Taxonomy" id="746691"/>
    <lineage>
        <taxon>Bacteria</taxon>
        <taxon>Bacillati</taxon>
        <taxon>Bacillota</taxon>
        <taxon>Bacilli</taxon>
        <taxon>Bacillales</taxon>
        <taxon>Bacillaceae</taxon>
        <taxon>Oceanobacillus</taxon>
    </lineage>
</organism>
<dbReference type="RefSeq" id="WP_317958614.1">
    <property type="nucleotide sequence ID" value="NZ_BSKO01000002.1"/>
</dbReference>
<keyword evidence="2" id="KW-1185">Reference proteome</keyword>
<accession>A0ABQ5TPC8</accession>
<evidence type="ECO:0000313" key="1">
    <source>
        <dbReference type="EMBL" id="GLO68375.1"/>
    </source>
</evidence>
<protein>
    <submittedName>
        <fullName evidence="1">Uncharacterized protein</fullName>
    </submittedName>
</protein>
<dbReference type="EMBL" id="BSKO01000002">
    <property type="protein sequence ID" value="GLO68375.1"/>
    <property type="molecule type" value="Genomic_DNA"/>
</dbReference>
<evidence type="ECO:0000313" key="2">
    <source>
        <dbReference type="Proteomes" id="UP001275436"/>
    </source>
</evidence>
<gene>
    <name evidence="1" type="ORF">MACH08_41590</name>
</gene>
<name>A0ABQ5TPC8_9BACI</name>
<comment type="caution">
    <text evidence="1">The sequence shown here is derived from an EMBL/GenBank/DDBJ whole genome shotgun (WGS) entry which is preliminary data.</text>
</comment>